<feature type="transmembrane region" description="Helical" evidence="6">
    <location>
        <begin position="42"/>
        <end position="60"/>
    </location>
</feature>
<feature type="transmembrane region" description="Helical" evidence="6">
    <location>
        <begin position="224"/>
        <end position="247"/>
    </location>
</feature>
<dbReference type="FunFam" id="1.20.1250.20:FF:001515">
    <property type="entry name" value="Uncharacterized protein"/>
    <property type="match status" value="1"/>
</dbReference>
<keyword evidence="9" id="KW-1185">Reference proteome</keyword>
<dbReference type="PANTHER" id="PTHR48022:SF11">
    <property type="entry name" value="MONOSACCHARIDE TRANSPORTER (HXT8), PUTATIVE (AFU_ORTHOLOGUE AFUA_2G08120)-RELATED"/>
    <property type="match status" value="1"/>
</dbReference>
<evidence type="ECO:0000313" key="8">
    <source>
        <dbReference type="EMBL" id="KAF2797496.1"/>
    </source>
</evidence>
<evidence type="ECO:0000256" key="3">
    <source>
        <dbReference type="ARBA" id="ARBA00022692"/>
    </source>
</evidence>
<dbReference type="Proteomes" id="UP000799757">
    <property type="component" value="Unassembled WGS sequence"/>
</dbReference>
<feature type="transmembrane region" description="Helical" evidence="6">
    <location>
        <begin position="324"/>
        <end position="343"/>
    </location>
</feature>
<dbReference type="InterPro" id="IPR020846">
    <property type="entry name" value="MFS_dom"/>
</dbReference>
<evidence type="ECO:0000256" key="6">
    <source>
        <dbReference type="SAM" id="Phobius"/>
    </source>
</evidence>
<feature type="transmembrane region" description="Helical" evidence="6">
    <location>
        <begin position="158"/>
        <end position="180"/>
    </location>
</feature>
<evidence type="ECO:0000256" key="4">
    <source>
        <dbReference type="ARBA" id="ARBA00022989"/>
    </source>
</evidence>
<sequence>MFIAARFIAGWGSWGFLAVTPTYSAELAPPGLRGLMVGMNGVNIALGYALASYMGMAFFFTESPVAKWRGPLGIALLWPFMMIIVTFFVPESPRFLLMKGKVEEARAIVYRLHATKGDPDQEFARGEFYQMQKQTELDRTLEPGWIAMFTKKGYRKRTALAMGFAFIGQSTGVLVINNYGPTLYKTLGYGTKQQLEFQCGWITVGVVFNAVGALFMDKVGRKPLMLFGVAGCCVCLILEAAIVATYAEEATNKAALAAGVAMFYLFLAVYSMGVDVAGVVFYSELFPNHIRAKGVCLSMATVALTDLVYLQATTTAFANIKWRFYLIFIVITALGSFLMYFVLPETKGIPLEEMAKIFGDTDDVVVFSSDVHLDHNTHELVVGKGGLEHVATHQGMTEDIKKAIAEHKEKATDA</sequence>
<dbReference type="Gene3D" id="1.20.1250.20">
    <property type="entry name" value="MFS general substrate transporter like domains"/>
    <property type="match status" value="1"/>
</dbReference>
<gene>
    <name evidence="8" type="ORF">K505DRAFT_398241</name>
</gene>
<keyword evidence="3 6" id="KW-0812">Transmembrane</keyword>
<comment type="similarity">
    <text evidence="2">Belongs to the major facilitator superfamily. Sugar transporter (TC 2.A.1.1) family.</text>
</comment>
<dbReference type="InterPro" id="IPR005829">
    <property type="entry name" value="Sugar_transporter_CS"/>
</dbReference>
<evidence type="ECO:0000313" key="9">
    <source>
        <dbReference type="Proteomes" id="UP000799757"/>
    </source>
</evidence>
<organism evidence="8 9">
    <name type="scientific">Melanomma pulvis-pyrius CBS 109.77</name>
    <dbReference type="NCBI Taxonomy" id="1314802"/>
    <lineage>
        <taxon>Eukaryota</taxon>
        <taxon>Fungi</taxon>
        <taxon>Dikarya</taxon>
        <taxon>Ascomycota</taxon>
        <taxon>Pezizomycotina</taxon>
        <taxon>Dothideomycetes</taxon>
        <taxon>Pleosporomycetidae</taxon>
        <taxon>Pleosporales</taxon>
        <taxon>Melanommataceae</taxon>
        <taxon>Melanomma</taxon>
    </lineage>
</organism>
<evidence type="ECO:0000256" key="1">
    <source>
        <dbReference type="ARBA" id="ARBA00004141"/>
    </source>
</evidence>
<dbReference type="PROSITE" id="PS00216">
    <property type="entry name" value="SUGAR_TRANSPORT_1"/>
    <property type="match status" value="1"/>
</dbReference>
<dbReference type="SUPFAM" id="SSF103473">
    <property type="entry name" value="MFS general substrate transporter"/>
    <property type="match status" value="1"/>
</dbReference>
<comment type="subcellular location">
    <subcellularLocation>
        <location evidence="1">Membrane</location>
        <topology evidence="1">Multi-pass membrane protein</topology>
    </subcellularLocation>
</comment>
<feature type="domain" description="Major facilitator superfamily (MFS) profile" evidence="7">
    <location>
        <begin position="1"/>
        <end position="347"/>
    </location>
</feature>
<protein>
    <submittedName>
        <fullName evidence="8">MFS general substrate transporter</fullName>
    </submittedName>
</protein>
<dbReference type="Pfam" id="PF00083">
    <property type="entry name" value="Sugar_tr"/>
    <property type="match status" value="1"/>
</dbReference>
<dbReference type="OrthoDB" id="6612291at2759"/>
<feature type="transmembrane region" description="Helical" evidence="6">
    <location>
        <begin position="200"/>
        <end position="217"/>
    </location>
</feature>
<feature type="transmembrane region" description="Helical" evidence="6">
    <location>
        <begin position="294"/>
        <end position="312"/>
    </location>
</feature>
<reference evidence="8" key="1">
    <citation type="journal article" date="2020" name="Stud. Mycol.">
        <title>101 Dothideomycetes genomes: a test case for predicting lifestyles and emergence of pathogens.</title>
        <authorList>
            <person name="Haridas S."/>
            <person name="Albert R."/>
            <person name="Binder M."/>
            <person name="Bloem J."/>
            <person name="Labutti K."/>
            <person name="Salamov A."/>
            <person name="Andreopoulos B."/>
            <person name="Baker S."/>
            <person name="Barry K."/>
            <person name="Bills G."/>
            <person name="Bluhm B."/>
            <person name="Cannon C."/>
            <person name="Castanera R."/>
            <person name="Culley D."/>
            <person name="Daum C."/>
            <person name="Ezra D."/>
            <person name="Gonzalez J."/>
            <person name="Henrissat B."/>
            <person name="Kuo A."/>
            <person name="Liang C."/>
            <person name="Lipzen A."/>
            <person name="Lutzoni F."/>
            <person name="Magnuson J."/>
            <person name="Mondo S."/>
            <person name="Nolan M."/>
            <person name="Ohm R."/>
            <person name="Pangilinan J."/>
            <person name="Park H.-J."/>
            <person name="Ramirez L."/>
            <person name="Alfaro M."/>
            <person name="Sun H."/>
            <person name="Tritt A."/>
            <person name="Yoshinaga Y."/>
            <person name="Zwiers L.-H."/>
            <person name="Turgeon B."/>
            <person name="Goodwin S."/>
            <person name="Spatafora J."/>
            <person name="Crous P."/>
            <person name="Grigoriev I."/>
        </authorList>
    </citation>
    <scope>NUCLEOTIDE SEQUENCE</scope>
    <source>
        <strain evidence="8">CBS 109.77</strain>
    </source>
</reference>
<feature type="transmembrane region" description="Helical" evidence="6">
    <location>
        <begin position="72"/>
        <end position="89"/>
    </location>
</feature>
<dbReference type="InterPro" id="IPR050360">
    <property type="entry name" value="MFS_Sugar_Transporters"/>
</dbReference>
<dbReference type="AlphaFoldDB" id="A0A6A6XLP9"/>
<keyword evidence="4 6" id="KW-1133">Transmembrane helix</keyword>
<proteinExistence type="inferred from homology"/>
<dbReference type="InterPro" id="IPR005828">
    <property type="entry name" value="MFS_sugar_transport-like"/>
</dbReference>
<dbReference type="PANTHER" id="PTHR48022">
    <property type="entry name" value="PLASTIDIC GLUCOSE TRANSPORTER 4"/>
    <property type="match status" value="1"/>
</dbReference>
<evidence type="ECO:0000259" key="7">
    <source>
        <dbReference type="PROSITE" id="PS50850"/>
    </source>
</evidence>
<keyword evidence="5 6" id="KW-0472">Membrane</keyword>
<dbReference type="EMBL" id="MU001805">
    <property type="protein sequence ID" value="KAF2797496.1"/>
    <property type="molecule type" value="Genomic_DNA"/>
</dbReference>
<evidence type="ECO:0000256" key="5">
    <source>
        <dbReference type="ARBA" id="ARBA00023136"/>
    </source>
</evidence>
<accession>A0A6A6XLP9</accession>
<dbReference type="GO" id="GO:0005351">
    <property type="term" value="F:carbohydrate:proton symporter activity"/>
    <property type="evidence" value="ECO:0007669"/>
    <property type="project" value="TreeGrafter"/>
</dbReference>
<dbReference type="PROSITE" id="PS50850">
    <property type="entry name" value="MFS"/>
    <property type="match status" value="1"/>
</dbReference>
<evidence type="ECO:0000256" key="2">
    <source>
        <dbReference type="ARBA" id="ARBA00010992"/>
    </source>
</evidence>
<dbReference type="GO" id="GO:0016020">
    <property type="term" value="C:membrane"/>
    <property type="evidence" value="ECO:0007669"/>
    <property type="project" value="UniProtKB-SubCell"/>
</dbReference>
<dbReference type="InterPro" id="IPR036259">
    <property type="entry name" value="MFS_trans_sf"/>
</dbReference>
<name>A0A6A6XLP9_9PLEO</name>
<feature type="transmembrane region" description="Helical" evidence="6">
    <location>
        <begin position="259"/>
        <end position="282"/>
    </location>
</feature>